<dbReference type="InterPro" id="IPR029058">
    <property type="entry name" value="AB_hydrolase_fold"/>
</dbReference>
<evidence type="ECO:0000313" key="2">
    <source>
        <dbReference type="EMBL" id="PRZ03025.1"/>
    </source>
</evidence>
<comment type="caution">
    <text evidence="2">The sequence shown here is derived from an EMBL/GenBank/DDBJ whole genome shotgun (WGS) entry which is preliminary data.</text>
</comment>
<feature type="compositionally biased region" description="Low complexity" evidence="1">
    <location>
        <begin position="119"/>
        <end position="143"/>
    </location>
</feature>
<keyword evidence="3" id="KW-1185">Reference proteome</keyword>
<accession>A0ABX5EDM1</accession>
<evidence type="ECO:0000256" key="1">
    <source>
        <dbReference type="SAM" id="MobiDB-lite"/>
    </source>
</evidence>
<gene>
    <name evidence="2" type="ORF">BCL65_11647</name>
</gene>
<sequence length="162" mass="16976">MAHSKGGLIGKSLMGRADVGPRLLGMVAVNTPFSGSPYARWVPLRSVRAFLPDDEVIAALDPHVPTGRGLPGAHNVRLATPGHFRSLADPELVPLLLRELDRFAARRRRTAQPDAWGRAARSVTPPTPTSSWTAPGAASRGAGPPRPRAAPLPEPSAAAPAA</sequence>
<reference evidence="2 3" key="1">
    <citation type="submission" date="2018-03" db="EMBL/GenBank/DDBJ databases">
        <title>Comparative analysis of microorganisms from saline springs in Andes Mountain Range, Colombia.</title>
        <authorList>
            <person name="Rubin E."/>
        </authorList>
    </citation>
    <scope>NUCLEOTIDE SEQUENCE [LARGE SCALE GENOMIC DNA]</scope>
    <source>
        <strain evidence="2 3">CG 23</strain>
    </source>
</reference>
<name>A0ABX5EDM1_9MICO</name>
<feature type="compositionally biased region" description="Pro residues" evidence="1">
    <location>
        <begin position="144"/>
        <end position="154"/>
    </location>
</feature>
<protein>
    <recommendedName>
        <fullName evidence="4">Alpha/beta hydrolase family protein</fullName>
    </recommendedName>
</protein>
<organism evidence="2 3">
    <name type="scientific">Isoptericola halotolerans</name>
    <dbReference type="NCBI Taxonomy" id="300560"/>
    <lineage>
        <taxon>Bacteria</taxon>
        <taxon>Bacillati</taxon>
        <taxon>Actinomycetota</taxon>
        <taxon>Actinomycetes</taxon>
        <taxon>Micrococcales</taxon>
        <taxon>Promicromonosporaceae</taxon>
        <taxon>Isoptericola</taxon>
    </lineage>
</organism>
<evidence type="ECO:0000313" key="3">
    <source>
        <dbReference type="Proteomes" id="UP000239895"/>
    </source>
</evidence>
<dbReference type="EMBL" id="PVTX01000016">
    <property type="protein sequence ID" value="PRZ03025.1"/>
    <property type="molecule type" value="Genomic_DNA"/>
</dbReference>
<dbReference type="Proteomes" id="UP000239895">
    <property type="component" value="Unassembled WGS sequence"/>
</dbReference>
<feature type="region of interest" description="Disordered" evidence="1">
    <location>
        <begin position="108"/>
        <end position="162"/>
    </location>
</feature>
<proteinExistence type="predicted"/>
<dbReference type="Gene3D" id="3.40.50.1820">
    <property type="entry name" value="alpha/beta hydrolase"/>
    <property type="match status" value="1"/>
</dbReference>
<evidence type="ECO:0008006" key="4">
    <source>
        <dbReference type="Google" id="ProtNLM"/>
    </source>
</evidence>
<dbReference type="SUPFAM" id="SSF53474">
    <property type="entry name" value="alpha/beta-Hydrolases"/>
    <property type="match status" value="1"/>
</dbReference>